<dbReference type="GO" id="GO:0008270">
    <property type="term" value="F:zinc ion binding"/>
    <property type="evidence" value="ECO:0007669"/>
    <property type="project" value="UniProtKB-KW"/>
</dbReference>
<dbReference type="EMBL" id="JAQQBS010001424">
    <property type="protein sequence ID" value="KAK0159281.1"/>
    <property type="molecule type" value="Genomic_DNA"/>
</dbReference>
<proteinExistence type="inferred from homology"/>
<sequence length="142" mass="16616">MTYKRKKTEQSHGMKKGMKTKRKIKDLDEIDNDMKHDNAQKLLNQEIDLDKPGAAQYYCVHCARYFINQRALEDHFATKVHKRRMKALEIEPYTIEESERAAGHGNWVSAKKRKIQTLTADNINSMDAEETFEKSQTITLQE</sequence>
<comment type="subcellular location">
    <subcellularLocation>
        <location evidence="2">Cytoplasm</location>
    </subcellularLocation>
    <subcellularLocation>
        <location evidence="1">Nucleus</location>
    </subcellularLocation>
</comment>
<dbReference type="FunFam" id="3.30.160.60:FF:000299">
    <property type="entry name" value="Zinc finger protein 593"/>
    <property type="match status" value="1"/>
</dbReference>
<dbReference type="Pfam" id="PF12171">
    <property type="entry name" value="zf-C2H2_jaz"/>
    <property type="match status" value="1"/>
</dbReference>
<evidence type="ECO:0000256" key="10">
    <source>
        <dbReference type="ARBA" id="ARBA00057732"/>
    </source>
</evidence>
<reference evidence="16" key="2">
    <citation type="submission" date="2023-03" db="EMBL/GenBank/DDBJ databases">
        <authorList>
            <person name="Inwood S.N."/>
            <person name="Skelly J.G."/>
            <person name="Guhlin J."/>
            <person name="Harrop T.W.R."/>
            <person name="Goldson S.G."/>
            <person name="Dearden P.K."/>
        </authorList>
    </citation>
    <scope>NUCLEOTIDE SEQUENCE</scope>
    <source>
        <strain evidence="16">Irish</strain>
        <tissue evidence="16">Whole body</tissue>
    </source>
</reference>
<name>A0AA39C7C7_9HYME</name>
<protein>
    <recommendedName>
        <fullName evidence="12">Zinc finger protein 593 homolog</fullName>
    </recommendedName>
</protein>
<evidence type="ECO:0000256" key="7">
    <source>
        <dbReference type="ARBA" id="ARBA00022833"/>
    </source>
</evidence>
<evidence type="ECO:0000256" key="5">
    <source>
        <dbReference type="ARBA" id="ARBA00022723"/>
    </source>
</evidence>
<dbReference type="GO" id="GO:0005634">
    <property type="term" value="C:nucleus"/>
    <property type="evidence" value="ECO:0007669"/>
    <property type="project" value="UniProtKB-SubCell"/>
</dbReference>
<evidence type="ECO:0000313" key="17">
    <source>
        <dbReference type="Proteomes" id="UP001168990"/>
    </source>
</evidence>
<feature type="region of interest" description="Disordered" evidence="14">
    <location>
        <begin position="1"/>
        <end position="24"/>
    </location>
</feature>
<dbReference type="SMART" id="SM00451">
    <property type="entry name" value="ZnF_U1"/>
    <property type="match status" value="1"/>
</dbReference>
<dbReference type="PANTHER" id="PTHR46095:SF1">
    <property type="entry name" value="ZINC FINGER PROTEIN 593"/>
    <property type="match status" value="1"/>
</dbReference>
<keyword evidence="17" id="KW-1185">Reference proteome</keyword>
<comment type="caution">
    <text evidence="16">The sequence shown here is derived from an EMBL/GenBank/DDBJ whole genome shotgun (WGS) entry which is preliminary data.</text>
</comment>
<evidence type="ECO:0000256" key="12">
    <source>
        <dbReference type="ARBA" id="ARBA00068297"/>
    </source>
</evidence>
<keyword evidence="3" id="KW-0963">Cytoplasm</keyword>
<keyword evidence="5" id="KW-0479">Metal-binding</keyword>
<dbReference type="PROSITE" id="PS50157">
    <property type="entry name" value="ZINC_FINGER_C2H2_2"/>
    <property type="match status" value="1"/>
</dbReference>
<comment type="function">
    <text evidence="10">Involved in pre-60S ribosomal particles maturation by promoting the nuclear export of the 60S ribosome.</text>
</comment>
<evidence type="ECO:0000256" key="14">
    <source>
        <dbReference type="SAM" id="MobiDB-lite"/>
    </source>
</evidence>
<gene>
    <name evidence="16" type="ORF">PV328_010178</name>
</gene>
<evidence type="ECO:0000256" key="4">
    <source>
        <dbReference type="ARBA" id="ARBA00022517"/>
    </source>
</evidence>
<evidence type="ECO:0000256" key="6">
    <source>
        <dbReference type="ARBA" id="ARBA00022771"/>
    </source>
</evidence>
<keyword evidence="8" id="KW-0539">Nucleus</keyword>
<evidence type="ECO:0000313" key="16">
    <source>
        <dbReference type="EMBL" id="KAK0159281.1"/>
    </source>
</evidence>
<comment type="subunit">
    <text evidence="11">Associates with pre-60S ribosomal particles; released from the pre-60S particle very early in the cytoplasm.</text>
</comment>
<dbReference type="GO" id="GO:0003676">
    <property type="term" value="F:nucleic acid binding"/>
    <property type="evidence" value="ECO:0007669"/>
    <property type="project" value="InterPro"/>
</dbReference>
<organism evidence="16 17">
    <name type="scientific">Microctonus aethiopoides</name>
    <dbReference type="NCBI Taxonomy" id="144406"/>
    <lineage>
        <taxon>Eukaryota</taxon>
        <taxon>Metazoa</taxon>
        <taxon>Ecdysozoa</taxon>
        <taxon>Arthropoda</taxon>
        <taxon>Hexapoda</taxon>
        <taxon>Insecta</taxon>
        <taxon>Pterygota</taxon>
        <taxon>Neoptera</taxon>
        <taxon>Endopterygota</taxon>
        <taxon>Hymenoptera</taxon>
        <taxon>Apocrita</taxon>
        <taxon>Ichneumonoidea</taxon>
        <taxon>Braconidae</taxon>
        <taxon>Euphorinae</taxon>
        <taxon>Microctonus</taxon>
    </lineage>
</organism>
<keyword evidence="6 13" id="KW-0863">Zinc-finger</keyword>
<dbReference type="SUPFAM" id="SSF57667">
    <property type="entry name" value="beta-beta-alpha zinc fingers"/>
    <property type="match status" value="1"/>
</dbReference>
<dbReference type="InterPro" id="IPR003604">
    <property type="entry name" value="Matrin/U1-like-C_Znf_C2H2"/>
</dbReference>
<dbReference type="GO" id="GO:0005737">
    <property type="term" value="C:cytoplasm"/>
    <property type="evidence" value="ECO:0007669"/>
    <property type="project" value="UniProtKB-SubCell"/>
</dbReference>
<evidence type="ECO:0000256" key="9">
    <source>
        <dbReference type="ARBA" id="ARBA00038064"/>
    </source>
</evidence>
<evidence type="ECO:0000256" key="11">
    <source>
        <dbReference type="ARBA" id="ARBA00065398"/>
    </source>
</evidence>
<feature type="domain" description="C2H2-type" evidence="15">
    <location>
        <begin position="57"/>
        <end position="86"/>
    </location>
</feature>
<keyword evidence="7" id="KW-0862">Zinc</keyword>
<comment type="similarity">
    <text evidence="9">Belongs to the ZNF593/BUD20 C2H2-type zinc-finger protein family.</text>
</comment>
<evidence type="ECO:0000256" key="8">
    <source>
        <dbReference type="ARBA" id="ARBA00023242"/>
    </source>
</evidence>
<evidence type="ECO:0000256" key="2">
    <source>
        <dbReference type="ARBA" id="ARBA00004496"/>
    </source>
</evidence>
<dbReference type="InterPro" id="IPR013087">
    <property type="entry name" value="Znf_C2H2_type"/>
</dbReference>
<reference evidence="16" key="1">
    <citation type="journal article" date="2023" name="bioRxiv">
        <title>Scaffold-level genome assemblies of two parasitoid biocontrol wasps reveal the parthenogenesis mechanism and an associated novel virus.</title>
        <authorList>
            <person name="Inwood S."/>
            <person name="Skelly J."/>
            <person name="Guhlin J."/>
            <person name="Harrop T."/>
            <person name="Goldson S."/>
            <person name="Dearden P."/>
        </authorList>
    </citation>
    <scope>NUCLEOTIDE SEQUENCE</scope>
    <source>
        <strain evidence="16">Irish</strain>
        <tissue evidence="16">Whole body</tissue>
    </source>
</reference>
<keyword evidence="4" id="KW-0690">Ribosome biogenesis</keyword>
<dbReference type="InterPro" id="IPR036236">
    <property type="entry name" value="Znf_C2H2_sf"/>
</dbReference>
<dbReference type="GO" id="GO:0042254">
    <property type="term" value="P:ribosome biogenesis"/>
    <property type="evidence" value="ECO:0007669"/>
    <property type="project" value="UniProtKB-KW"/>
</dbReference>
<dbReference type="GO" id="GO:0043021">
    <property type="term" value="F:ribonucleoprotein complex binding"/>
    <property type="evidence" value="ECO:0007669"/>
    <property type="project" value="UniProtKB-ARBA"/>
</dbReference>
<dbReference type="Gene3D" id="3.30.160.60">
    <property type="entry name" value="Classic Zinc Finger"/>
    <property type="match status" value="1"/>
</dbReference>
<evidence type="ECO:0000256" key="13">
    <source>
        <dbReference type="PROSITE-ProRule" id="PRU00042"/>
    </source>
</evidence>
<accession>A0AA39C7C7</accession>
<dbReference type="PANTHER" id="PTHR46095">
    <property type="entry name" value="ZINC FINGER PROTEIN 593"/>
    <property type="match status" value="1"/>
</dbReference>
<dbReference type="InterPro" id="IPR051879">
    <property type="entry name" value="C2H2-ZF_Maturation_Protein"/>
</dbReference>
<dbReference type="AlphaFoldDB" id="A0AA39C7C7"/>
<evidence type="ECO:0000259" key="15">
    <source>
        <dbReference type="PROSITE" id="PS50157"/>
    </source>
</evidence>
<dbReference type="InterPro" id="IPR022755">
    <property type="entry name" value="Znf_C2H2_jaz"/>
</dbReference>
<dbReference type="Proteomes" id="UP001168990">
    <property type="component" value="Unassembled WGS sequence"/>
</dbReference>
<evidence type="ECO:0000256" key="3">
    <source>
        <dbReference type="ARBA" id="ARBA00022490"/>
    </source>
</evidence>
<evidence type="ECO:0000256" key="1">
    <source>
        <dbReference type="ARBA" id="ARBA00004123"/>
    </source>
</evidence>
<dbReference type="PROSITE" id="PS00028">
    <property type="entry name" value="ZINC_FINGER_C2H2_1"/>
    <property type="match status" value="1"/>
</dbReference>